<keyword evidence="1" id="KW-0812">Transmembrane</keyword>
<dbReference type="Gene3D" id="1.10.3210.10">
    <property type="entry name" value="Hypothetical protein af1432"/>
    <property type="match status" value="1"/>
</dbReference>
<dbReference type="SUPFAM" id="SSF109604">
    <property type="entry name" value="HD-domain/PDEase-like"/>
    <property type="match status" value="1"/>
</dbReference>
<proteinExistence type="predicted"/>
<feature type="transmembrane region" description="Helical" evidence="1">
    <location>
        <begin position="389"/>
        <end position="419"/>
    </location>
</feature>
<dbReference type="EMBL" id="PQAP01000009">
    <property type="protein sequence ID" value="PWB75475.1"/>
    <property type="molecule type" value="Genomic_DNA"/>
</dbReference>
<keyword evidence="1" id="KW-0472">Membrane</keyword>
<dbReference type="PANTHER" id="PTHR36442:SF1">
    <property type="entry name" value="CYCLIC-DI-AMP PHOSPHODIESTERASE PGPH"/>
    <property type="match status" value="1"/>
</dbReference>
<reference evidence="3 4" key="1">
    <citation type="journal article" date="2018" name="ISME J.">
        <title>A methanotrophic archaeon couples anaerobic oxidation of methane to Fe(III) reduction.</title>
        <authorList>
            <person name="Cai C."/>
            <person name="Leu A.O."/>
            <person name="Xie G.J."/>
            <person name="Guo J."/>
            <person name="Feng Y."/>
            <person name="Zhao J.X."/>
            <person name="Tyson G.W."/>
            <person name="Yuan Z."/>
            <person name="Hu S."/>
        </authorList>
    </citation>
    <scope>NUCLEOTIDE SEQUENCE [LARGE SCALE GENOMIC DNA]</scope>
    <source>
        <strain evidence="3">FeB_12</strain>
    </source>
</reference>
<comment type="caution">
    <text evidence="3">The sequence shown here is derived from an EMBL/GenBank/DDBJ whole genome shotgun (WGS) entry which is preliminary data.</text>
</comment>
<evidence type="ECO:0000313" key="3">
    <source>
        <dbReference type="EMBL" id="PWB75475.1"/>
    </source>
</evidence>
<organism evidence="3 4">
    <name type="scientific">candidate division GN15 bacterium</name>
    <dbReference type="NCBI Taxonomy" id="2072418"/>
    <lineage>
        <taxon>Bacteria</taxon>
        <taxon>candidate division GN15</taxon>
    </lineage>
</organism>
<accession>A0A855XBM5</accession>
<dbReference type="PANTHER" id="PTHR36442">
    <property type="entry name" value="CYCLIC-DI-AMP PHOSPHODIESTERASE PGPH"/>
    <property type="match status" value="1"/>
</dbReference>
<feature type="transmembrane region" description="Helical" evidence="1">
    <location>
        <begin position="321"/>
        <end position="348"/>
    </location>
</feature>
<dbReference type="InterPro" id="IPR011624">
    <property type="entry name" value="Metal-dep_PHydrolase_7TM_extra"/>
</dbReference>
<keyword evidence="1" id="KW-1133">Transmembrane helix</keyword>
<gene>
    <name evidence="3" type="ORF">C3F09_02455</name>
</gene>
<dbReference type="Pfam" id="PF07698">
    <property type="entry name" value="7TM-7TMR_HD"/>
    <property type="match status" value="1"/>
</dbReference>
<feature type="domain" description="HD/PDEase" evidence="2">
    <location>
        <begin position="535"/>
        <end position="694"/>
    </location>
</feature>
<dbReference type="SMART" id="SM00471">
    <property type="entry name" value="HDc"/>
    <property type="match status" value="1"/>
</dbReference>
<dbReference type="Pfam" id="PF07697">
    <property type="entry name" value="7TMR-HDED"/>
    <property type="match status" value="1"/>
</dbReference>
<dbReference type="InterPro" id="IPR006675">
    <property type="entry name" value="HDIG_dom"/>
</dbReference>
<dbReference type="NCBIfam" id="TIGR00277">
    <property type="entry name" value="HDIG"/>
    <property type="match status" value="1"/>
</dbReference>
<evidence type="ECO:0000256" key="1">
    <source>
        <dbReference type="SAM" id="Phobius"/>
    </source>
</evidence>
<feature type="transmembrane region" description="Helical" evidence="1">
    <location>
        <begin position="452"/>
        <end position="470"/>
    </location>
</feature>
<feature type="transmembrane region" description="Helical" evidence="1">
    <location>
        <begin position="482"/>
        <end position="506"/>
    </location>
</feature>
<dbReference type="CDD" id="cd00077">
    <property type="entry name" value="HDc"/>
    <property type="match status" value="1"/>
</dbReference>
<dbReference type="Pfam" id="PF01966">
    <property type="entry name" value="HD"/>
    <property type="match status" value="1"/>
</dbReference>
<protein>
    <recommendedName>
        <fullName evidence="2">HD/PDEase domain-containing protein</fullName>
    </recommendedName>
</protein>
<evidence type="ECO:0000259" key="2">
    <source>
        <dbReference type="SMART" id="SM00471"/>
    </source>
</evidence>
<name>A0A855XBM5_9BACT</name>
<dbReference type="InterPro" id="IPR006674">
    <property type="entry name" value="HD_domain"/>
</dbReference>
<feature type="transmembrane region" description="Helical" evidence="1">
    <location>
        <begin position="426"/>
        <end position="446"/>
    </location>
</feature>
<sequence length="749" mass="84517">MFAFLLRLKRRIKKRLRVQADTRTLPVPTVHSRIRKVIILLIGSALIALFYPGEDLYNPLDMPRKGDIAQRDIVAPFPITILKSEKELEQEQQTRRLTVPFVLRCDTAIVRSVYTGLESYVALVDSLRTLQGNHSTLDSAAKVILVSERFPLMSQTAVARSLQPDVNLVLLQRRLERIYDDEIYNVGVIADLGAIPETGPSMVSIRRGDAENVYERQRVLDLAMANAHLLTALNRMAASDSLDVEYYYLIGRHFLQPTLFADVTEYNRRVRNQEAQISAAKETIETNDIIVRAGRKVGDREEEILTEMARILRTQAAAKGVWSLLLPVLARMFLVLLVFSTLYLFLFFFRRDIYRSNPRLVALFLVFVLQLILVRVAEMVPVEQSMYLYPIAVLPIMVTVLFDAEVGIIATVVEALLLGIMHRFDFSLVLMTISVGTVACLVSRQVQKRSHFYRIMGSVMLTYAVLIFLVENLKLSPPADIGILALYGMFTGMISCLLVIGILPFFESMFSITTDITLLELSDLNHPVLKRLALEAPGTYHHSISVGNLSEAAAEAIGANALLARVGCYYHDIGKIEVPEYFIENQLGVHSRHEQLAPTMSSLILAAHVKRGRAIGEEADVPDDVLNFIEEHHGTMVMTYFYNKAKEQAAEENEEVDVDKFRYPGPKPQVRETGIAMLADAVEAASRTLDDPKPARIYALIQRIINDRFQSGELDECPLTLRDLAKIREAFAQILIGAFHRRVDYPRKE</sequence>
<feature type="transmembrane region" description="Helical" evidence="1">
    <location>
        <begin position="360"/>
        <end position="377"/>
    </location>
</feature>
<dbReference type="InterPro" id="IPR011621">
    <property type="entry name" value="Metal-dep_PHydrolase_7TM_intra"/>
</dbReference>
<dbReference type="AlphaFoldDB" id="A0A855XBM5"/>
<dbReference type="InterPro" id="IPR003607">
    <property type="entry name" value="HD/PDEase_dom"/>
</dbReference>
<evidence type="ECO:0000313" key="4">
    <source>
        <dbReference type="Proteomes" id="UP000250918"/>
    </source>
</evidence>
<dbReference type="InterPro" id="IPR052722">
    <property type="entry name" value="PgpH_phosphodiesterase"/>
</dbReference>
<dbReference type="Proteomes" id="UP000250918">
    <property type="component" value="Unassembled WGS sequence"/>
</dbReference>